<dbReference type="EMBL" id="JBFOLK010000007">
    <property type="protein sequence ID" value="KAL2498923.1"/>
    <property type="molecule type" value="Genomic_DNA"/>
</dbReference>
<protein>
    <submittedName>
        <fullName evidence="1">Uncharacterized protein</fullName>
    </submittedName>
</protein>
<sequence>MSLGCTKNENYNEGSNREKMWVPFGQTMLPKRVEGVSNDECNANNNEDGIAMDISYDDEMVCGEGFENYKKVEFLDLGGNKKMNIQGENSTIGAIGGYSNAN</sequence>
<proteinExistence type="predicted"/>
<organism evidence="1 2">
    <name type="scientific">Abeliophyllum distichum</name>
    <dbReference type="NCBI Taxonomy" id="126358"/>
    <lineage>
        <taxon>Eukaryota</taxon>
        <taxon>Viridiplantae</taxon>
        <taxon>Streptophyta</taxon>
        <taxon>Embryophyta</taxon>
        <taxon>Tracheophyta</taxon>
        <taxon>Spermatophyta</taxon>
        <taxon>Magnoliopsida</taxon>
        <taxon>eudicotyledons</taxon>
        <taxon>Gunneridae</taxon>
        <taxon>Pentapetalae</taxon>
        <taxon>asterids</taxon>
        <taxon>lamiids</taxon>
        <taxon>Lamiales</taxon>
        <taxon>Oleaceae</taxon>
        <taxon>Forsythieae</taxon>
        <taxon>Abeliophyllum</taxon>
    </lineage>
</organism>
<reference evidence="2" key="1">
    <citation type="submission" date="2024-07" db="EMBL/GenBank/DDBJ databases">
        <title>Two chromosome-level genome assemblies of Korean endemic species Abeliophyllum distichum and Forsythia ovata (Oleaceae).</title>
        <authorList>
            <person name="Jang H."/>
        </authorList>
    </citation>
    <scope>NUCLEOTIDE SEQUENCE [LARGE SCALE GENOMIC DNA]</scope>
</reference>
<accession>A0ABD1SGN0</accession>
<evidence type="ECO:0000313" key="2">
    <source>
        <dbReference type="Proteomes" id="UP001604336"/>
    </source>
</evidence>
<name>A0ABD1SGN0_9LAMI</name>
<dbReference type="AlphaFoldDB" id="A0ABD1SGN0"/>
<evidence type="ECO:0000313" key="1">
    <source>
        <dbReference type="EMBL" id="KAL2498923.1"/>
    </source>
</evidence>
<comment type="caution">
    <text evidence="1">The sequence shown here is derived from an EMBL/GenBank/DDBJ whole genome shotgun (WGS) entry which is preliminary data.</text>
</comment>
<keyword evidence="2" id="KW-1185">Reference proteome</keyword>
<dbReference type="Proteomes" id="UP001604336">
    <property type="component" value="Unassembled WGS sequence"/>
</dbReference>
<gene>
    <name evidence="1" type="ORF">Adt_24473</name>
</gene>